<feature type="domain" description="Core-binding (CB)" evidence="6">
    <location>
        <begin position="18"/>
        <end position="117"/>
    </location>
</feature>
<dbReference type="GO" id="GO:0015074">
    <property type="term" value="P:DNA integration"/>
    <property type="evidence" value="ECO:0007669"/>
    <property type="project" value="InterPro"/>
</dbReference>
<dbReference type="Gene3D" id="1.10.443.10">
    <property type="entry name" value="Intergrase catalytic core"/>
    <property type="match status" value="1"/>
</dbReference>
<dbReference type="RefSeq" id="WP_076003514.1">
    <property type="nucleotide sequence ID" value="NZ_CP018258.1"/>
</dbReference>
<dbReference type="Pfam" id="PF13102">
    <property type="entry name" value="Phage_int_SAM_5"/>
    <property type="match status" value="1"/>
</dbReference>
<dbReference type="Gene3D" id="1.10.150.130">
    <property type="match status" value="1"/>
</dbReference>
<accession>A0A1P8F5H8</accession>
<gene>
    <name evidence="7" type="ORF">Dform_00372</name>
</gene>
<dbReference type="PROSITE" id="PS51900">
    <property type="entry name" value="CB"/>
    <property type="match status" value="1"/>
</dbReference>
<dbReference type="PANTHER" id="PTHR30349:SF41">
    <property type="entry name" value="INTEGRASE_RECOMBINASE PROTEIN MJ0367-RELATED"/>
    <property type="match status" value="1"/>
</dbReference>
<keyword evidence="8" id="KW-1185">Reference proteome</keyword>
<dbReference type="GO" id="GO:0006310">
    <property type="term" value="P:DNA recombination"/>
    <property type="evidence" value="ECO:0007669"/>
    <property type="project" value="UniProtKB-KW"/>
</dbReference>
<dbReference type="EMBL" id="CP018258">
    <property type="protein sequence ID" value="APV43731.1"/>
    <property type="molecule type" value="Genomic_DNA"/>
</dbReference>
<dbReference type="InterPro" id="IPR011010">
    <property type="entry name" value="DNA_brk_join_enz"/>
</dbReference>
<dbReference type="PROSITE" id="PS51898">
    <property type="entry name" value="TYR_RECOMBINASE"/>
    <property type="match status" value="1"/>
</dbReference>
<evidence type="ECO:0000313" key="8">
    <source>
        <dbReference type="Proteomes" id="UP000185934"/>
    </source>
</evidence>
<dbReference type="InterPro" id="IPR044068">
    <property type="entry name" value="CB"/>
</dbReference>
<dbReference type="InterPro" id="IPR002104">
    <property type="entry name" value="Integrase_catalytic"/>
</dbReference>
<dbReference type="Proteomes" id="UP000185934">
    <property type="component" value="Chromosome"/>
</dbReference>
<dbReference type="InterPro" id="IPR013762">
    <property type="entry name" value="Integrase-like_cat_sf"/>
</dbReference>
<dbReference type="InterPro" id="IPR010998">
    <property type="entry name" value="Integrase_recombinase_N"/>
</dbReference>
<dbReference type="GO" id="GO:0003677">
    <property type="term" value="F:DNA binding"/>
    <property type="evidence" value="ECO:0007669"/>
    <property type="project" value="UniProtKB-UniRule"/>
</dbReference>
<dbReference type="Pfam" id="PF00589">
    <property type="entry name" value="Phage_integrase"/>
    <property type="match status" value="1"/>
</dbReference>
<evidence type="ECO:0000313" key="7">
    <source>
        <dbReference type="EMBL" id="APV43731.1"/>
    </source>
</evidence>
<dbReference type="AlphaFoldDB" id="A0A1P8F5H8"/>
<evidence type="ECO:0000256" key="1">
    <source>
        <dbReference type="ARBA" id="ARBA00008857"/>
    </source>
</evidence>
<reference evidence="8" key="1">
    <citation type="submission" date="2016-11" db="EMBL/GenBank/DDBJ databases">
        <title>Dehalogenimonas formicexedens sp. nov., a chlorinated alkane respiring bacterium isolated from contaminated groundwater.</title>
        <authorList>
            <person name="Key T.A."/>
            <person name="Bowman K.S."/>
            <person name="Lee I."/>
            <person name="Chun J."/>
            <person name="Albuquerque L."/>
            <person name="da Costa M.S."/>
            <person name="Rainey F.A."/>
            <person name="Moe W.M."/>
        </authorList>
    </citation>
    <scope>NUCLEOTIDE SEQUENCE [LARGE SCALE GENOMIC DNA]</scope>
    <source>
        <strain evidence="8">NSZ-14</strain>
    </source>
</reference>
<dbReference type="KEGG" id="dfo:Dform_00372"/>
<name>A0A1P8F5H8_9CHLR</name>
<organism evidence="7 8">
    <name type="scientific">Dehalogenimonas formicexedens</name>
    <dbReference type="NCBI Taxonomy" id="1839801"/>
    <lineage>
        <taxon>Bacteria</taxon>
        <taxon>Bacillati</taxon>
        <taxon>Chloroflexota</taxon>
        <taxon>Dehalococcoidia</taxon>
        <taxon>Dehalococcoidales</taxon>
        <taxon>Dehalococcoidaceae</taxon>
        <taxon>Dehalogenimonas</taxon>
    </lineage>
</organism>
<comment type="similarity">
    <text evidence="1">Belongs to the 'phage' integrase family.</text>
</comment>
<sequence>MENSPVDRLTISTLVSANSLETLIQGYLLNCRCENKSPKTVSIYRMVLDNFQWFLSHKEMPTEVHLINALHVREFLWYLASEKVRWGSTNSMATRPANSTTVHVYYRSLKTFFSWLKREELINKNPFDHINPPKQEKKVIQALSVTEINTLFDACLGKTMYDVRDKAILCVLLDSGLRISELTSLKVEDFDQTNGTLFIRRGKGGKQRIVRVGSRAQKALWKYLTLYRKGSDSNLFLNKTGHSLDANAAKLMFRRLENKTKIEVHPHKLRHTFAISFLRAGGDVFNLQYLLGHTTLQMTQRYLQSLNSNDAVEAHKKFSPLDNLYV</sequence>
<dbReference type="InterPro" id="IPR050090">
    <property type="entry name" value="Tyrosine_recombinase_XerCD"/>
</dbReference>
<dbReference type="SUPFAM" id="SSF56349">
    <property type="entry name" value="DNA breaking-rejoining enzymes"/>
    <property type="match status" value="1"/>
</dbReference>
<evidence type="ECO:0000256" key="4">
    <source>
        <dbReference type="PROSITE-ProRule" id="PRU01248"/>
    </source>
</evidence>
<evidence type="ECO:0000259" key="5">
    <source>
        <dbReference type="PROSITE" id="PS51898"/>
    </source>
</evidence>
<evidence type="ECO:0000256" key="2">
    <source>
        <dbReference type="ARBA" id="ARBA00023125"/>
    </source>
</evidence>
<keyword evidence="3" id="KW-0233">DNA recombination</keyword>
<dbReference type="InterPro" id="IPR025269">
    <property type="entry name" value="SAM-like_dom"/>
</dbReference>
<protein>
    <submittedName>
        <fullName evidence="7">Integrase/recombinase XerC</fullName>
    </submittedName>
</protein>
<dbReference type="PANTHER" id="PTHR30349">
    <property type="entry name" value="PHAGE INTEGRASE-RELATED"/>
    <property type="match status" value="1"/>
</dbReference>
<dbReference type="OrthoDB" id="143794at2"/>
<dbReference type="STRING" id="1839801.Dform_00372"/>
<proteinExistence type="inferred from homology"/>
<keyword evidence="2 4" id="KW-0238">DNA-binding</keyword>
<evidence type="ECO:0000259" key="6">
    <source>
        <dbReference type="PROSITE" id="PS51900"/>
    </source>
</evidence>
<feature type="domain" description="Tyr recombinase" evidence="5">
    <location>
        <begin position="138"/>
        <end position="316"/>
    </location>
</feature>
<evidence type="ECO:0000256" key="3">
    <source>
        <dbReference type="ARBA" id="ARBA00023172"/>
    </source>
</evidence>